<evidence type="ECO:0000256" key="1">
    <source>
        <dbReference type="SAM" id="SignalP"/>
    </source>
</evidence>
<accession>A0A2A9NRK7</accession>
<evidence type="ECO:0000313" key="2">
    <source>
        <dbReference type="EMBL" id="PFH50386.1"/>
    </source>
</evidence>
<protein>
    <recommendedName>
        <fullName evidence="4">Glycoside hydrolase family 16 protein</fullName>
    </recommendedName>
</protein>
<evidence type="ECO:0000313" key="3">
    <source>
        <dbReference type="Proteomes" id="UP000242287"/>
    </source>
</evidence>
<dbReference type="STRING" id="703135.A0A2A9NRK7"/>
<dbReference type="OrthoDB" id="4334193at2759"/>
<proteinExistence type="predicted"/>
<dbReference type="EMBL" id="KZ302005">
    <property type="protein sequence ID" value="PFH50386.1"/>
    <property type="molecule type" value="Genomic_DNA"/>
</dbReference>
<feature type="chain" id="PRO_5013061025" description="Glycoside hydrolase family 16 protein" evidence="1">
    <location>
        <begin position="20"/>
        <end position="222"/>
    </location>
</feature>
<keyword evidence="1" id="KW-0732">Signal</keyword>
<keyword evidence="3" id="KW-1185">Reference proteome</keyword>
<dbReference type="Proteomes" id="UP000242287">
    <property type="component" value="Unassembled WGS sequence"/>
</dbReference>
<reference evidence="2 3" key="1">
    <citation type="submission" date="2014-02" db="EMBL/GenBank/DDBJ databases">
        <title>Transposable element dynamics among asymbiotic and ectomycorrhizal Amanita fungi.</title>
        <authorList>
            <consortium name="DOE Joint Genome Institute"/>
            <person name="Hess J."/>
            <person name="Skrede I."/>
            <person name="Wolfe B."/>
            <person name="LaButti K."/>
            <person name="Ohm R.A."/>
            <person name="Grigoriev I.V."/>
            <person name="Pringle A."/>
        </authorList>
    </citation>
    <scope>NUCLEOTIDE SEQUENCE [LARGE SCALE GENOMIC DNA]</scope>
    <source>
        <strain evidence="2 3">SKay4041</strain>
    </source>
</reference>
<sequence length="222" mass="24612">MHWLLASVLLNFCLLGSLAGSPSLSQYEKQLFHDRLFQTNLRGPRWTGNDNHNTLTALVAKSMEIAGLSVETLNYTFVRSWDPRWWSLSLQLKNGTKLGLPTTGFWPYSGDSGLQGVTGPLHDAGTFGINDATQAADPTTLDLKNLSKGSVLFFDNPSPTRNYSEPGYHLLGTSRNIPPSEIPEASTNMSYDPSCRLTTLYSSLETLPIPTGNLRRHWILRT</sequence>
<feature type="signal peptide" evidence="1">
    <location>
        <begin position="1"/>
        <end position="19"/>
    </location>
</feature>
<dbReference type="AlphaFoldDB" id="A0A2A9NRK7"/>
<organism evidence="2 3">
    <name type="scientific">Amanita thiersii Skay4041</name>
    <dbReference type="NCBI Taxonomy" id="703135"/>
    <lineage>
        <taxon>Eukaryota</taxon>
        <taxon>Fungi</taxon>
        <taxon>Dikarya</taxon>
        <taxon>Basidiomycota</taxon>
        <taxon>Agaricomycotina</taxon>
        <taxon>Agaricomycetes</taxon>
        <taxon>Agaricomycetidae</taxon>
        <taxon>Agaricales</taxon>
        <taxon>Pluteineae</taxon>
        <taxon>Amanitaceae</taxon>
        <taxon>Amanita</taxon>
    </lineage>
</organism>
<name>A0A2A9NRK7_9AGAR</name>
<evidence type="ECO:0008006" key="4">
    <source>
        <dbReference type="Google" id="ProtNLM"/>
    </source>
</evidence>
<gene>
    <name evidence="2" type="ORF">AMATHDRAFT_145285</name>
</gene>